<reference evidence="6 7" key="1">
    <citation type="submission" date="2020-10" db="EMBL/GenBank/DDBJ databases">
        <title>Complete genome sequence of Paludibaculum fermentans P105T, a facultatively anaerobic acidobacterium capable of dissimilatory Fe(III) reduction.</title>
        <authorList>
            <person name="Dedysh S.N."/>
            <person name="Beletsky A.V."/>
            <person name="Kulichevskaya I.S."/>
            <person name="Mardanov A.V."/>
            <person name="Ravin N.V."/>
        </authorList>
    </citation>
    <scope>NUCLEOTIDE SEQUENCE [LARGE SCALE GENOMIC DNA]</scope>
    <source>
        <strain evidence="6 7">P105</strain>
    </source>
</reference>
<dbReference type="InterPro" id="IPR049046">
    <property type="entry name" value="Beta-AFase-like_GH127_middle"/>
</dbReference>
<feature type="signal peptide" evidence="2">
    <location>
        <begin position="1"/>
        <end position="22"/>
    </location>
</feature>
<keyword evidence="7" id="KW-1185">Reference proteome</keyword>
<evidence type="ECO:0000259" key="4">
    <source>
        <dbReference type="Pfam" id="PF20736"/>
    </source>
</evidence>
<evidence type="ECO:0000256" key="1">
    <source>
        <dbReference type="SAM" id="MobiDB-lite"/>
    </source>
</evidence>
<dbReference type="InterPro" id="IPR049049">
    <property type="entry name" value="Beta-AFase-like_GH127_C"/>
</dbReference>
<dbReference type="InterPro" id="IPR049174">
    <property type="entry name" value="Beta-AFase-like"/>
</dbReference>
<dbReference type="KEGG" id="pfer:IRI77_26790"/>
<feature type="region of interest" description="Disordered" evidence="1">
    <location>
        <begin position="672"/>
        <end position="699"/>
    </location>
</feature>
<feature type="chain" id="PRO_5032864301" evidence="2">
    <location>
        <begin position="23"/>
        <end position="803"/>
    </location>
</feature>
<dbReference type="AlphaFoldDB" id="A0A7S7SJE8"/>
<gene>
    <name evidence="6" type="ORF">IRI77_26790</name>
</gene>
<feature type="domain" description="Non-reducing end beta-L-arabinofuranosidase-like GH127 C-terminal" evidence="5">
    <location>
        <begin position="547"/>
        <end position="653"/>
    </location>
</feature>
<evidence type="ECO:0000256" key="2">
    <source>
        <dbReference type="SAM" id="SignalP"/>
    </source>
</evidence>
<dbReference type="InterPro" id="IPR008928">
    <property type="entry name" value="6-hairpin_glycosidase_sf"/>
</dbReference>
<evidence type="ECO:0000259" key="3">
    <source>
        <dbReference type="Pfam" id="PF07944"/>
    </source>
</evidence>
<dbReference type="SUPFAM" id="SSF48208">
    <property type="entry name" value="Six-hairpin glycosidases"/>
    <property type="match status" value="1"/>
</dbReference>
<proteinExistence type="predicted"/>
<keyword evidence="2" id="KW-0732">Signal</keyword>
<dbReference type="GO" id="GO:0016787">
    <property type="term" value="F:hydrolase activity"/>
    <property type="evidence" value="ECO:0007669"/>
    <property type="project" value="UniProtKB-KW"/>
</dbReference>
<dbReference type="Pfam" id="PF07944">
    <property type="entry name" value="Beta-AFase-like_GH127_cat"/>
    <property type="match status" value="1"/>
</dbReference>
<dbReference type="InterPro" id="IPR012878">
    <property type="entry name" value="Beta-AFase-like_GH127_cat"/>
</dbReference>
<evidence type="ECO:0000259" key="5">
    <source>
        <dbReference type="Pfam" id="PF20737"/>
    </source>
</evidence>
<feature type="domain" description="Non-reducing end beta-L-arabinofuranosidase-like GH127 catalytic" evidence="3">
    <location>
        <begin position="35"/>
        <end position="422"/>
    </location>
</feature>
<accession>A0A7S7SJE8</accession>
<dbReference type="PANTHER" id="PTHR43465:SF2">
    <property type="entry name" value="DUF1680 DOMAIN PROTEIN (AFU_ORTHOLOGUE AFUA_1G08910)"/>
    <property type="match status" value="1"/>
</dbReference>
<name>A0A7S7SJE8_PALFE</name>
<dbReference type="Pfam" id="PF20736">
    <property type="entry name" value="Glyco_hydro127M"/>
    <property type="match status" value="1"/>
</dbReference>
<evidence type="ECO:0000313" key="7">
    <source>
        <dbReference type="Proteomes" id="UP000593892"/>
    </source>
</evidence>
<evidence type="ECO:0000313" key="6">
    <source>
        <dbReference type="EMBL" id="QOY86391.1"/>
    </source>
</evidence>
<feature type="domain" description="Non-reducing end beta-L-arabinofuranosidase-like GH127 middle" evidence="4">
    <location>
        <begin position="432"/>
        <end position="545"/>
    </location>
</feature>
<dbReference type="RefSeq" id="WP_194448060.1">
    <property type="nucleotide sequence ID" value="NZ_CP063849.1"/>
</dbReference>
<dbReference type="Proteomes" id="UP000593892">
    <property type="component" value="Chromosome"/>
</dbReference>
<dbReference type="GO" id="GO:0005975">
    <property type="term" value="P:carbohydrate metabolic process"/>
    <property type="evidence" value="ECO:0007669"/>
    <property type="project" value="InterPro"/>
</dbReference>
<dbReference type="Gene3D" id="2.60.120.260">
    <property type="entry name" value="Galactose-binding domain-like"/>
    <property type="match status" value="1"/>
</dbReference>
<protein>
    <submittedName>
        <fullName evidence="6">Glycoside hydrolase family 127 protein</fullName>
    </submittedName>
</protein>
<organism evidence="6 7">
    <name type="scientific">Paludibaculum fermentans</name>
    <dbReference type="NCBI Taxonomy" id="1473598"/>
    <lineage>
        <taxon>Bacteria</taxon>
        <taxon>Pseudomonadati</taxon>
        <taxon>Acidobacteriota</taxon>
        <taxon>Terriglobia</taxon>
        <taxon>Bryobacterales</taxon>
        <taxon>Bryobacteraceae</taxon>
        <taxon>Paludibaculum</taxon>
    </lineage>
</organism>
<dbReference type="EMBL" id="CP063849">
    <property type="protein sequence ID" value="QOY86391.1"/>
    <property type="molecule type" value="Genomic_DNA"/>
</dbReference>
<dbReference type="PANTHER" id="PTHR43465">
    <property type="entry name" value="DUF1680 DOMAIN PROTEIN (AFU_ORTHOLOGUE AFUA_1G08910)"/>
    <property type="match status" value="1"/>
</dbReference>
<dbReference type="Pfam" id="PF20737">
    <property type="entry name" value="Glyco_hydro127C"/>
    <property type="match status" value="1"/>
</dbReference>
<keyword evidence="6" id="KW-0378">Hydrolase</keyword>
<sequence>MQASRTLLAIPAVLSLVCPVAAQHDYPVKPVPFTAVHVNDVFWAPRIEVNRAVTIPFAFEKCEETDRVENFIRAAKALQGQGFSDKIPGFPFDDTDIYKVLEGASYALSVQPDPKLDAYLDTLIAHIAAAQEPDGYLYTARTMNPDHPHKWSSPRRWESEGVDSHELYNLGHLYEAAAAHYQATGKRNLLDIALKTADLLDRTFGPGKQAIWPGHQITEMGLVKLYRITGEERYLKLAKFLLDTRGPGPEKGGGREYNQSHVKVVDQTEAVGHAVRATYMYSGMADVAAMTGDTAYVQAIDRIWENVVSRKLYITGGIGATGAGEAFGKAYELPNMSAYNETCAAIGNDYWNHRLFLLHADAKYIDVMERTLYNGLISGVSLDGKTFFYPNPLESNGQHARSPWFGCACCPGNITRFLASLPGYMYAQHGSTLYVNLFAASSAGIDLEGVGKVKVTQQTRYPWEGAVKLTVEPARQGAFSVNVRIPGWARGEAVPSDLYRFAEPSAPAASIKVNGQPVPMKLVSGYVALDRTWRAGDVIELNLPMPIRRVLANDQVAADRGRVALQRGPLVYTAEWPDNPEGRVRNLVLPVHASLAAEFKPELLGGVTVIRSTAQALAYDAQGRVTRKSQPFTAIPYFAWANRGKGQMTVWLPVNDAAARPLPYPTVATTSRITTSGKKDPKTMIDGEQPESSSDPSSYFDWWPTKGTTEWVELAFEKTATVSESQIYWFDDTGHGEVRVPASWRLLYKKGDAWVPVEGAAGFGTARDTFNRITFQPVTTQALRLEVTLQPNWSAGLQEWKVR</sequence>